<protein>
    <submittedName>
        <fullName evidence="1">Uncharacterized protein</fullName>
    </submittedName>
</protein>
<sequence length="235" mass="26694">MLDRLRKYGRTKSAMLETAAEPPTSSRTTFFDFPAELRNTVYELVADCTLRLRSGSDTPFMIPGLLLTSRKCRSEYTSILLATARLEVSITDMNFNRLLLTFSTLDSSSRKALASNKHLLITLRVRKCGSDIYANLRKWCEESKNIFQADEDAPVWTYIMDKNVQTNAAQLDWYCGRVRVLEQRVSAEREDVKAETRKILRVLEDERTGVSGTASWSMGYGDAYALYASASARRI</sequence>
<dbReference type="AlphaFoldDB" id="A0A6A6F187"/>
<keyword evidence="2" id="KW-1185">Reference proteome</keyword>
<name>A0A6A6F187_9PEZI</name>
<reference evidence="1" key="1">
    <citation type="journal article" date="2020" name="Stud. Mycol.">
        <title>101 Dothideomycetes genomes: a test case for predicting lifestyles and emergence of pathogens.</title>
        <authorList>
            <person name="Haridas S."/>
            <person name="Albert R."/>
            <person name="Binder M."/>
            <person name="Bloem J."/>
            <person name="Labutti K."/>
            <person name="Salamov A."/>
            <person name="Andreopoulos B."/>
            <person name="Baker S."/>
            <person name="Barry K."/>
            <person name="Bills G."/>
            <person name="Bluhm B."/>
            <person name="Cannon C."/>
            <person name="Castanera R."/>
            <person name="Culley D."/>
            <person name="Daum C."/>
            <person name="Ezra D."/>
            <person name="Gonzalez J."/>
            <person name="Henrissat B."/>
            <person name="Kuo A."/>
            <person name="Liang C."/>
            <person name="Lipzen A."/>
            <person name="Lutzoni F."/>
            <person name="Magnuson J."/>
            <person name="Mondo S."/>
            <person name="Nolan M."/>
            <person name="Ohm R."/>
            <person name="Pangilinan J."/>
            <person name="Park H.-J."/>
            <person name="Ramirez L."/>
            <person name="Alfaro M."/>
            <person name="Sun H."/>
            <person name="Tritt A."/>
            <person name="Yoshinaga Y."/>
            <person name="Zwiers L.-H."/>
            <person name="Turgeon B."/>
            <person name="Goodwin S."/>
            <person name="Spatafora J."/>
            <person name="Crous P."/>
            <person name="Grigoriev I."/>
        </authorList>
    </citation>
    <scope>NUCLEOTIDE SEQUENCE</scope>
    <source>
        <strain evidence="1">SCOH1-5</strain>
    </source>
</reference>
<dbReference type="Proteomes" id="UP000799539">
    <property type="component" value="Unassembled WGS sequence"/>
</dbReference>
<organism evidence="1 2">
    <name type="scientific">Cercospora zeae-maydis SCOH1-5</name>
    <dbReference type="NCBI Taxonomy" id="717836"/>
    <lineage>
        <taxon>Eukaryota</taxon>
        <taxon>Fungi</taxon>
        <taxon>Dikarya</taxon>
        <taxon>Ascomycota</taxon>
        <taxon>Pezizomycotina</taxon>
        <taxon>Dothideomycetes</taxon>
        <taxon>Dothideomycetidae</taxon>
        <taxon>Mycosphaerellales</taxon>
        <taxon>Mycosphaerellaceae</taxon>
        <taxon>Cercospora</taxon>
    </lineage>
</organism>
<gene>
    <name evidence="1" type="ORF">CERZMDRAFT_102688</name>
</gene>
<evidence type="ECO:0000313" key="2">
    <source>
        <dbReference type="Proteomes" id="UP000799539"/>
    </source>
</evidence>
<proteinExistence type="predicted"/>
<evidence type="ECO:0000313" key="1">
    <source>
        <dbReference type="EMBL" id="KAF2207193.1"/>
    </source>
</evidence>
<accession>A0A6A6F187</accession>
<dbReference type="EMBL" id="ML992706">
    <property type="protein sequence ID" value="KAF2207193.1"/>
    <property type="molecule type" value="Genomic_DNA"/>
</dbReference>
<dbReference type="OrthoDB" id="3864028at2759"/>